<dbReference type="InterPro" id="IPR003961">
    <property type="entry name" value="FN3_dom"/>
</dbReference>
<dbReference type="SUPFAM" id="SSF49265">
    <property type="entry name" value="Fibronectin type III"/>
    <property type="match status" value="1"/>
</dbReference>
<evidence type="ECO:0000313" key="2">
    <source>
        <dbReference type="EMBL" id="VTJ78122.1"/>
    </source>
</evidence>
<proteinExistence type="predicted"/>
<dbReference type="PROSITE" id="PS50853">
    <property type="entry name" value="FN3"/>
    <property type="match status" value="1"/>
</dbReference>
<feature type="domain" description="Fibronectin type-III" evidence="1">
    <location>
        <begin position="3"/>
        <end position="107"/>
    </location>
</feature>
<dbReference type="PANTHER" id="PTHR46957:SF1">
    <property type="entry name" value="PHOSPHATIDYLINOSITOL PHOSPHATASE PTPRQ"/>
    <property type="match status" value="1"/>
</dbReference>
<dbReference type="GO" id="GO:0043235">
    <property type="term" value="C:receptor complex"/>
    <property type="evidence" value="ECO:0007669"/>
    <property type="project" value="TreeGrafter"/>
</dbReference>
<dbReference type="PANTHER" id="PTHR46957">
    <property type="entry name" value="CYTOKINE RECEPTOR"/>
    <property type="match status" value="1"/>
</dbReference>
<dbReference type="CDD" id="cd00063">
    <property type="entry name" value="FN3"/>
    <property type="match status" value="1"/>
</dbReference>
<gene>
    <name evidence="2" type="ORF">MONAX_5E015017</name>
</gene>
<dbReference type="AlphaFoldDB" id="A0A5E4CB90"/>
<dbReference type="InterPro" id="IPR050713">
    <property type="entry name" value="RTP_Phos/Ushers"/>
</dbReference>
<feature type="non-terminal residue" evidence="2">
    <location>
        <position position="1"/>
    </location>
</feature>
<evidence type="ECO:0000313" key="3">
    <source>
        <dbReference type="Proteomes" id="UP000335636"/>
    </source>
</evidence>
<evidence type="ECO:0000259" key="1">
    <source>
        <dbReference type="PROSITE" id="PS50853"/>
    </source>
</evidence>
<feature type="non-terminal residue" evidence="2">
    <location>
        <position position="107"/>
    </location>
</feature>
<dbReference type="InterPro" id="IPR013783">
    <property type="entry name" value="Ig-like_fold"/>
</dbReference>
<dbReference type="Pfam" id="PF00041">
    <property type="entry name" value="fn3"/>
    <property type="match status" value="1"/>
</dbReference>
<organism evidence="2 3">
    <name type="scientific">Marmota monax</name>
    <name type="common">Woodchuck</name>
    <dbReference type="NCBI Taxonomy" id="9995"/>
    <lineage>
        <taxon>Eukaryota</taxon>
        <taxon>Metazoa</taxon>
        <taxon>Chordata</taxon>
        <taxon>Craniata</taxon>
        <taxon>Vertebrata</taxon>
        <taxon>Euteleostomi</taxon>
        <taxon>Mammalia</taxon>
        <taxon>Eutheria</taxon>
        <taxon>Euarchontoglires</taxon>
        <taxon>Glires</taxon>
        <taxon>Rodentia</taxon>
        <taxon>Sciuromorpha</taxon>
        <taxon>Sciuridae</taxon>
        <taxon>Xerinae</taxon>
        <taxon>Marmotini</taxon>
        <taxon>Marmota</taxon>
    </lineage>
</organism>
<dbReference type="Proteomes" id="UP000335636">
    <property type="component" value="Unassembled WGS sequence"/>
</dbReference>
<accession>A0A5E4CB90</accession>
<name>A0A5E4CB90_MARMO</name>
<dbReference type="SMART" id="SM00060">
    <property type="entry name" value="FN3"/>
    <property type="match status" value="1"/>
</dbReference>
<comment type="caution">
    <text evidence="2">The sequence shown here is derived from an EMBL/GenBank/DDBJ whole genome shotgun (WGS) entry which is preliminary data.</text>
</comment>
<sequence>PSAPTNIAFSDVQSTSATLTWIRPDSILGYFQNYKITTQLRAQECREWQSEECVEYQKVQYLYEADLTEETVYGLKKFRWYRFQVSASTNAGYGNASNWISTQTLPG</sequence>
<dbReference type="FunFam" id="2.60.40.10:FF:001217">
    <property type="entry name" value="phosphatidylinositol phosphatase PTPRQ isoform X2"/>
    <property type="match status" value="1"/>
</dbReference>
<dbReference type="EMBL" id="CABDUW010001039">
    <property type="protein sequence ID" value="VTJ78122.1"/>
    <property type="molecule type" value="Genomic_DNA"/>
</dbReference>
<reference evidence="2" key="1">
    <citation type="submission" date="2019-04" db="EMBL/GenBank/DDBJ databases">
        <authorList>
            <person name="Alioto T."/>
            <person name="Alioto T."/>
        </authorList>
    </citation>
    <scope>NUCLEOTIDE SEQUENCE [LARGE SCALE GENOMIC DNA]</scope>
</reference>
<dbReference type="InterPro" id="IPR036116">
    <property type="entry name" value="FN3_sf"/>
</dbReference>
<protein>
    <recommendedName>
        <fullName evidence="1">Fibronectin type-III domain-containing protein</fullName>
    </recommendedName>
</protein>
<dbReference type="Gene3D" id="2.60.40.10">
    <property type="entry name" value="Immunoglobulins"/>
    <property type="match status" value="1"/>
</dbReference>
<keyword evidence="3" id="KW-1185">Reference proteome</keyword>